<dbReference type="SUPFAM" id="SSF52540">
    <property type="entry name" value="P-loop containing nucleoside triphosphate hydrolases"/>
    <property type="match status" value="6"/>
</dbReference>
<keyword evidence="3" id="KW-0787">Thick filament</keyword>
<evidence type="ECO:0000256" key="9">
    <source>
        <dbReference type="ARBA" id="ARBA00023175"/>
    </source>
</evidence>
<evidence type="ECO:0000256" key="2">
    <source>
        <dbReference type="ARBA" id="ARBA00008314"/>
    </source>
</evidence>
<evidence type="ECO:0000256" key="10">
    <source>
        <dbReference type="ARBA" id="ARBA00023179"/>
    </source>
</evidence>
<feature type="region of interest" description="Disordered" evidence="14">
    <location>
        <begin position="32"/>
        <end position="108"/>
    </location>
</feature>
<keyword evidence="6 13" id="KW-0067">ATP-binding</keyword>
<feature type="compositionally biased region" description="Acidic residues" evidence="14">
    <location>
        <begin position="60"/>
        <end position="70"/>
    </location>
</feature>
<dbReference type="FunFam" id="1.10.10.820:FF:000001">
    <property type="entry name" value="Myosin heavy chain"/>
    <property type="match status" value="1"/>
</dbReference>
<dbReference type="InterPro" id="IPR014751">
    <property type="entry name" value="XRCC4-like_C"/>
</dbReference>
<dbReference type="FunFam" id="3.40.850.10:FF:000024">
    <property type="entry name" value="Myosin heavy chain, isoform J"/>
    <property type="match status" value="1"/>
</dbReference>
<dbReference type="FunFam" id="1.20.5.340:FF:000050">
    <property type="entry name" value="Myosin heavy chain, muscle"/>
    <property type="match status" value="1"/>
</dbReference>
<dbReference type="GO" id="GO:0007424">
    <property type="term" value="P:open tracheal system development"/>
    <property type="evidence" value="ECO:0007669"/>
    <property type="project" value="UniProtKB-ARBA"/>
</dbReference>
<dbReference type="GO" id="GO:0051015">
    <property type="term" value="F:actin filament binding"/>
    <property type="evidence" value="ECO:0007669"/>
    <property type="project" value="InterPro"/>
</dbReference>
<feature type="binding site" evidence="13">
    <location>
        <begin position="322"/>
        <end position="329"/>
    </location>
    <ligand>
        <name>ATP</name>
        <dbReference type="ChEBI" id="CHEBI:30616"/>
    </ligand>
</feature>
<dbReference type="PROSITE" id="PS51844">
    <property type="entry name" value="SH3_LIKE"/>
    <property type="match status" value="1"/>
</dbReference>
<evidence type="ECO:0000256" key="6">
    <source>
        <dbReference type="ARBA" id="ARBA00022840"/>
    </source>
</evidence>
<evidence type="ECO:0000313" key="17">
    <source>
        <dbReference type="EMBL" id="TGZ49792.1"/>
    </source>
</evidence>
<dbReference type="Gene3D" id="2.30.30.360">
    <property type="entry name" value="Myosin S1 fragment, N-terminal"/>
    <property type="match status" value="1"/>
</dbReference>
<dbReference type="FunFam" id="1.20.5.340:FF:000036">
    <property type="entry name" value="Myosin heavy chain"/>
    <property type="match status" value="1"/>
</dbReference>
<dbReference type="FunFam" id="1.20.58.530:FF:000001">
    <property type="entry name" value="Myosin heavy chain"/>
    <property type="match status" value="1"/>
</dbReference>
<dbReference type="FunFam" id="1.20.5.370:FF:000010">
    <property type="entry name" value="Myosin heavy chain, isoform G"/>
    <property type="match status" value="1"/>
</dbReference>
<dbReference type="GO" id="GO:0007015">
    <property type="term" value="P:actin filament organization"/>
    <property type="evidence" value="ECO:0007669"/>
    <property type="project" value="TreeGrafter"/>
</dbReference>
<evidence type="ECO:0000256" key="3">
    <source>
        <dbReference type="ARBA" id="ARBA00022433"/>
    </source>
</evidence>
<dbReference type="GO" id="GO:0007298">
    <property type="term" value="P:border follicle cell migration"/>
    <property type="evidence" value="ECO:0007669"/>
    <property type="project" value="UniProtKB-ARBA"/>
</dbReference>
<evidence type="ECO:0000256" key="11">
    <source>
        <dbReference type="ARBA" id="ARBA00023203"/>
    </source>
</evidence>
<dbReference type="GO" id="GO:0016459">
    <property type="term" value="C:myosin complex"/>
    <property type="evidence" value="ECO:0007669"/>
    <property type="project" value="UniProtKB-KW"/>
</dbReference>
<dbReference type="Gene3D" id="1.20.58.60">
    <property type="match status" value="1"/>
</dbReference>
<dbReference type="Gene3D" id="1.20.58.530">
    <property type="match status" value="4"/>
</dbReference>
<dbReference type="GO" id="GO:0000146">
    <property type="term" value="F:microfilament motor activity"/>
    <property type="evidence" value="ECO:0007669"/>
    <property type="project" value="TreeGrafter"/>
</dbReference>
<evidence type="ECO:0000256" key="8">
    <source>
        <dbReference type="ARBA" id="ARBA00023123"/>
    </source>
</evidence>
<dbReference type="InterPro" id="IPR002928">
    <property type="entry name" value="Myosin_tail"/>
</dbReference>
<dbReference type="Gene3D" id="1.20.5.340">
    <property type="match status" value="5"/>
</dbReference>
<evidence type="ECO:0000259" key="16">
    <source>
        <dbReference type="PROSITE" id="PS51844"/>
    </source>
</evidence>
<accession>A0A4S2KJQ3</accession>
<feature type="region of interest" description="Disordered" evidence="14">
    <location>
        <begin position="1006"/>
        <end position="1032"/>
    </location>
</feature>
<dbReference type="FunFam" id="1.20.5.340:FF:000038">
    <property type="entry name" value="Myosin heavy chain muscle"/>
    <property type="match status" value="1"/>
</dbReference>
<dbReference type="FunFam" id="1.20.5.370:FF:000005">
    <property type="entry name" value="Myosin heavy chain, isoform I"/>
    <property type="match status" value="1"/>
</dbReference>
<dbReference type="GO" id="GO:0048513">
    <property type="term" value="P:animal organ development"/>
    <property type="evidence" value="ECO:0007669"/>
    <property type="project" value="UniProtKB-ARBA"/>
</dbReference>
<dbReference type="InterPro" id="IPR008989">
    <property type="entry name" value="Myosin_S1_N"/>
</dbReference>
<dbReference type="FunFam" id="2.30.30.360:FF:000001">
    <property type="entry name" value="Myosin heavy chain"/>
    <property type="match status" value="1"/>
</dbReference>
<dbReference type="FunFam" id="1.20.5.340:FF:000019">
    <property type="entry name" value="Myosin heavy chain, isoform G"/>
    <property type="match status" value="1"/>
</dbReference>
<dbReference type="Gene3D" id="1.20.120.720">
    <property type="entry name" value="Myosin VI head, motor domain, U50 subdomain"/>
    <property type="match status" value="1"/>
</dbReference>
<dbReference type="EMBL" id="QBLH01002105">
    <property type="protein sequence ID" value="TGZ49792.1"/>
    <property type="molecule type" value="Genomic_DNA"/>
</dbReference>
<comment type="caution">
    <text evidence="17">The sequence shown here is derived from an EMBL/GenBank/DDBJ whole genome shotgun (WGS) entry which is preliminary data.</text>
</comment>
<dbReference type="Gene3D" id="3.40.850.10">
    <property type="entry name" value="Kinesin motor domain"/>
    <property type="match status" value="3"/>
</dbReference>
<dbReference type="PROSITE" id="PS51456">
    <property type="entry name" value="MYOSIN_MOTOR"/>
    <property type="match status" value="1"/>
</dbReference>
<dbReference type="FunFam" id="1.20.5.340:FF:000025">
    <property type="entry name" value="Myosin heavy chain, isoform G"/>
    <property type="match status" value="1"/>
</dbReference>
<keyword evidence="9 13" id="KW-0505">Motor protein</keyword>
<dbReference type="PANTHER" id="PTHR13140">
    <property type="entry name" value="MYOSIN"/>
    <property type="match status" value="1"/>
</dbReference>
<keyword evidence="7" id="KW-0175">Coiled coil</keyword>
<keyword evidence="4" id="KW-0963">Cytoplasm</keyword>
<gene>
    <name evidence="17" type="ORF">DBV15_07655</name>
</gene>
<dbReference type="GO" id="GO:0031033">
    <property type="term" value="P:myosin filament organization"/>
    <property type="evidence" value="ECO:0007669"/>
    <property type="project" value="UniProtKB-ARBA"/>
</dbReference>
<feature type="region of interest" description="Actin-binding" evidence="13">
    <location>
        <begin position="1041"/>
        <end position="1063"/>
    </location>
</feature>
<evidence type="ECO:0000256" key="7">
    <source>
        <dbReference type="ARBA" id="ARBA00023054"/>
    </source>
</evidence>
<evidence type="ECO:0000256" key="1">
    <source>
        <dbReference type="ARBA" id="ARBA00004657"/>
    </source>
</evidence>
<feature type="compositionally biased region" description="Gly residues" evidence="14">
    <location>
        <begin position="1010"/>
        <end position="1021"/>
    </location>
</feature>
<evidence type="ECO:0000256" key="5">
    <source>
        <dbReference type="ARBA" id="ARBA00022741"/>
    </source>
</evidence>
<dbReference type="SMART" id="SM00015">
    <property type="entry name" value="IQ"/>
    <property type="match status" value="1"/>
</dbReference>
<keyword evidence="11 13" id="KW-0009">Actin-binding</keyword>
<dbReference type="GO" id="GO:0005524">
    <property type="term" value="F:ATP binding"/>
    <property type="evidence" value="ECO:0007669"/>
    <property type="project" value="UniProtKB-UniRule"/>
</dbReference>
<dbReference type="PRINTS" id="PR00193">
    <property type="entry name" value="MYOSINHEAVY"/>
</dbReference>
<evidence type="ECO:0000256" key="12">
    <source>
        <dbReference type="ARBA" id="ARBA00038612"/>
    </source>
</evidence>
<comment type="subunit">
    <text evidence="12">Muscle myosin is a hexameric protein that consists of 2 heavy chain subunits (MHC), 2 alkali light chain subunits (MLC) and 2 regulatory light chain subunits (MLC-2).</text>
</comment>
<dbReference type="Gene3D" id="4.10.270.10">
    <property type="entry name" value="Myosin, subunit A"/>
    <property type="match status" value="1"/>
</dbReference>
<dbReference type="GO" id="GO:0032982">
    <property type="term" value="C:myosin filament"/>
    <property type="evidence" value="ECO:0007669"/>
    <property type="project" value="UniProtKB-KW"/>
</dbReference>
<reference evidence="17 18" key="1">
    <citation type="journal article" date="2019" name="Philos. Trans. R. Soc. Lond., B, Biol. Sci.">
        <title>Ant behaviour and brain gene expression of defending hosts depend on the ecological success of the intruding social parasite.</title>
        <authorList>
            <person name="Kaur R."/>
            <person name="Stoldt M."/>
            <person name="Jongepier E."/>
            <person name="Feldmeyer B."/>
            <person name="Menzel F."/>
            <person name="Bornberg-Bauer E."/>
            <person name="Foitzik S."/>
        </authorList>
    </citation>
    <scope>NUCLEOTIDE SEQUENCE [LARGE SCALE GENOMIC DNA]</scope>
    <source>
        <tissue evidence="17">Whole body</tissue>
    </source>
</reference>
<keyword evidence="10" id="KW-0514">Muscle protein</keyword>
<dbReference type="SUPFAM" id="SSF90257">
    <property type="entry name" value="Myosin rod fragments"/>
    <property type="match status" value="6"/>
</dbReference>
<dbReference type="GO" id="GO:0016020">
    <property type="term" value="C:membrane"/>
    <property type="evidence" value="ECO:0007669"/>
    <property type="project" value="TreeGrafter"/>
</dbReference>
<dbReference type="GO" id="GO:0030017">
    <property type="term" value="C:sarcomere"/>
    <property type="evidence" value="ECO:0007669"/>
    <property type="project" value="UniProtKB-ARBA"/>
</dbReference>
<feature type="compositionally biased region" description="Basic and acidic residues" evidence="14">
    <location>
        <begin position="46"/>
        <end position="56"/>
    </location>
</feature>
<dbReference type="InterPro" id="IPR036961">
    <property type="entry name" value="Kinesin_motor_dom_sf"/>
</dbReference>
<evidence type="ECO:0000313" key="18">
    <source>
        <dbReference type="Proteomes" id="UP000310200"/>
    </source>
</evidence>
<dbReference type="InterPro" id="IPR027417">
    <property type="entry name" value="P-loop_NTPase"/>
</dbReference>
<dbReference type="FunFam" id="1.20.120.720:FF:000001">
    <property type="entry name" value="Myosin heavy chain, muscle"/>
    <property type="match status" value="1"/>
</dbReference>
<evidence type="ECO:0000259" key="15">
    <source>
        <dbReference type="PROSITE" id="PS51456"/>
    </source>
</evidence>
<feature type="domain" description="Myosin motor" evidence="15">
    <location>
        <begin position="229"/>
        <end position="1227"/>
    </location>
</feature>
<dbReference type="FunFam" id="1.20.5.370:FF:000008">
    <property type="entry name" value="Myosin heavy chain"/>
    <property type="match status" value="1"/>
</dbReference>
<proteinExistence type="inferred from homology"/>
<dbReference type="InterPro" id="IPR001609">
    <property type="entry name" value="Myosin_head_motor_dom-like"/>
</dbReference>
<keyword evidence="5 13" id="KW-0547">Nucleotide-binding</keyword>
<keyword evidence="18" id="KW-1185">Reference proteome</keyword>
<keyword evidence="8 13" id="KW-0518">Myosin</keyword>
<dbReference type="SMART" id="SM00242">
    <property type="entry name" value="MYSc"/>
    <property type="match status" value="1"/>
</dbReference>
<sequence length="2415" mass="276746">MFRMVSQYSLSPNKLTPGCLRVFFMAAQNVPPEVVRPPPNQQQAPEGKRQEEEERSSPPTEEEKEEEEEAAAARHQEETRECYGISLPPEEEPKMPAPKAQEGEDPDPTPYLFVSLEQKRIDQTKPYDAKKACWVPDEKEGYLLGEIKATKGDVVSVGLPGGETKQFRKDQLSQVNPPKFEKAEDMADLTYLNEASVLHNLKQRYYAKLIYTKDFKKDQLQQVNPPKYEKAEDMSNLTYLNDASVLHNLKQRYYAKLIYTYSGLFCVAINPYKRFPVYTHRCAKLYRGKRRSEVPPHIFAISDGAYVNMLTNSENQSMLITGESGAGKTENTKKVIAYFATVGASTKKEKEDTGSQKKGSLEDQVVQTNPVLEAFGNAKTVRNDNSSRFGKFIRIHFGPSGKLAGADIETYLLEKARVISQQTLERSYHIFYQIMSGSVKGLKAMCLLSDNIQDYYFVSQGKTTIPNVDDGEECLLTDMCLLSNNITDYYFVSQGKTTIPGLDDGEELLVTDICVTCPTTYTTMSTCPKEKSRSPTSTMARNQAFDVLGFTQEEKDNIYKITAAVMHMGGMKFKQRGREEQAEADGTEEGERVAKLLGCDCADLYKNLLKPRIKVGNEFVTQGRNKDQVAYSVGAMSKAMFDRVFKWLVKKCNETLDTKQKRQHFIGVLDIAGFEIFDYNGFEQLCINFTNEKLQQFFNHHMFVLEQEEYKKEGIVWQFIDFGMDLLACIELIEKFNSFEQLCINFTNEKLQQFFNHHMFVLEQEEYTKEGIEWAFIDFGMDLLACIDLIEKYNGFEQLCINFTNEKLQQFFNHHMFVLEQEEYKKEGIDWVFIDFGMDLLACIELIEKYNGFEQLCINFTNEKLQQYFNHHMFVLEQEEYEREGIVWTFIDFGMDLEPTINLIEKPMGILSILEEESMFPKATDKTFEEKLNNNHLGKSPNFLKPKPPKPGQQAAHFAIGHYAGNVPYNITGWLEKNKDPLNDTVVDQFKKSTNKLLVEIFADHPGQSGDAGGGGGGGKGGRGKKGGGFSTVSSSYKEQLNNLMTTLRATQPHFVRCIIPNELKQPGVIDSHLVMHQLTCNGVLEGIRICRKGFPNRMVYPDFKLRYMILAPAIMAAQSDPKVAAAKCFEEIGLDPDSYRIGHTKATVDKAKEPKDAAAAVLESTGLDADIYKILCANAVREPCEPQKATQIILDAINLENDQYRMGHTKVFFRAGVLGQMEELRDERLGKIVSWMQAYIRGYLSRKDYKKLQEQRLALVVVQRNLRKYLQLRTWPWWKLWQKIKPLLNVTRIEDEMAALEEKARKAQEAFEKEEKLRKELEDLNAKLLSEKTNLLRQLEGEKSGLSEYQEKALKLAAQKADLESQLQDISDRFKEEEDARNNLFQTKKKLEQEVSGLKKDIEDLELNLQKSEQDKATKDHQIRNLNDEIAHQDELINKLNKEKKNQGEVNQKTGEELQAAEDKVNHLNKVKLKLEQTLDELEDSLEREKKSRADVEKAKRKVEGDLKLTQEAVADLERNKKELEQTIQRKDKELSSLTAKLEDEQSLVGKLQKQIKELQARIEELEEEIEAERGGRAKAEKQRSDLARELEELGERLEEAGGATSAQIELNKKREAELSKLRRDLEEANIQHESSLAILRKKHNDAVAEMGEQIDTLNKLKARVEKEKVQYYSELNDLRTSCDHLSNEKAAQEKIVKQLQHQLNETQGKLEEVNRTLNDFDAAKKKLSIENSDLLRQLEEAESQVSQLSKIKISLTTQLEDTKRLADEESRERATLLGKFRNLEHDLDNIREQVEEEAEGKADLQRQLSKANAEAQLWRTKYESEGVARAEELEEAKRKLQARLAEAEETIESLNQKVIALEKTKQRLSTEVEDLQIEVDRATAIANAAEKKQKAFDKIIGEWKLKVDDLAAELDASQKECRNYSTELFRLRGAYEEGQEQLEAVRRENKNLADEVKDLLDQIGEGGRNIHEIEKARKRLEAEKDELQAALEEAEAALEQEENKVLRSQLELSQVRQEIDRRIQEKEEEFENTRKNHQRALDSMQASLEAEAKGKAEALRMKKKLEADINELEIALDHANKANAEAQKNIKRYQQQLKDVQTALEEEQRARDEARELLGISERRANALQNELEESRTLLEQADRGRRQAEQELADCHEQLNELSAQNASISGAKRKLEAELQTLHSDLDELLNEAKNSEEKAKKAMVDAARLADELRAEQDHAQTQEKLRKALETQIKELQVRLDEAEANALKGGKKAIQKLEQRVRELENELDGEQRRHADAQKNLRKSERRIKELSFQADEDRKNHERMQDLVDKLQQKIKTYKRQIEEAEEIAALNLAKFRKAQQELEEAEERADLAEQAITKFRTKGRGGSAARGLSPAPHRPVFKPEFDGPPFPRRFPGFDLQPDGEL</sequence>
<protein>
    <submittedName>
        <fullName evidence="17">Myosin heavy chain, muscle</fullName>
    </submittedName>
</protein>
<dbReference type="GO" id="GO:0006936">
    <property type="term" value="P:muscle contraction"/>
    <property type="evidence" value="ECO:0007669"/>
    <property type="project" value="UniProtKB-ARBA"/>
</dbReference>
<feature type="compositionally biased region" description="Basic and acidic residues" evidence="14">
    <location>
        <begin position="71"/>
        <end position="81"/>
    </location>
</feature>
<dbReference type="InterPro" id="IPR000048">
    <property type="entry name" value="IQ_motif_EF-hand-BS"/>
</dbReference>
<evidence type="ECO:0000256" key="4">
    <source>
        <dbReference type="ARBA" id="ARBA00022490"/>
    </source>
</evidence>
<dbReference type="STRING" id="300112.A0A4S2KJQ3"/>
<dbReference type="FunFam" id="1.20.5.370:FF:000001">
    <property type="entry name" value="Myosin heavy chain"/>
    <property type="match status" value="1"/>
</dbReference>
<dbReference type="FunFam" id="1.20.5.340:FF:000021">
    <property type="entry name" value="Myosin heavy chain, isoform G"/>
    <property type="match status" value="1"/>
</dbReference>
<organism evidence="17 18">
    <name type="scientific">Temnothorax longispinosus</name>
    <dbReference type="NCBI Taxonomy" id="300112"/>
    <lineage>
        <taxon>Eukaryota</taxon>
        <taxon>Metazoa</taxon>
        <taxon>Ecdysozoa</taxon>
        <taxon>Arthropoda</taxon>
        <taxon>Hexapoda</taxon>
        <taxon>Insecta</taxon>
        <taxon>Pterygota</taxon>
        <taxon>Neoptera</taxon>
        <taxon>Endopterygota</taxon>
        <taxon>Hymenoptera</taxon>
        <taxon>Apocrita</taxon>
        <taxon>Aculeata</taxon>
        <taxon>Formicoidea</taxon>
        <taxon>Formicidae</taxon>
        <taxon>Myrmicinae</taxon>
        <taxon>Temnothorax</taxon>
    </lineage>
</organism>
<comment type="similarity">
    <text evidence="2 13">Belongs to the TRAFAC class myosin-kinesin ATPase superfamily. Myosin family.</text>
</comment>
<evidence type="ECO:0000256" key="14">
    <source>
        <dbReference type="SAM" id="MobiDB-lite"/>
    </source>
</evidence>
<dbReference type="GO" id="GO:0042802">
    <property type="term" value="F:identical protein binding"/>
    <property type="evidence" value="ECO:0007669"/>
    <property type="project" value="UniProtKB-ARBA"/>
</dbReference>
<dbReference type="Pfam" id="PF01576">
    <property type="entry name" value="Myosin_tail_1"/>
    <property type="match status" value="1"/>
</dbReference>
<dbReference type="PROSITE" id="PS50096">
    <property type="entry name" value="IQ"/>
    <property type="match status" value="1"/>
</dbReference>
<dbReference type="PANTHER" id="PTHR13140:SF857">
    <property type="entry name" value="MYOSIN-11"/>
    <property type="match status" value="1"/>
</dbReference>
<name>A0A4S2KJQ3_9HYME</name>
<dbReference type="CDD" id="cd14909">
    <property type="entry name" value="MYSc_Myh1_insects_crustaceans"/>
    <property type="match status" value="1"/>
</dbReference>
<dbReference type="Gene3D" id="3.30.70.1590">
    <property type="match status" value="1"/>
</dbReference>
<comment type="subcellular location">
    <subcellularLocation>
        <location evidence="1">Cytoplasm</location>
        <location evidence="1">Myofibril</location>
    </subcellularLocation>
</comment>
<dbReference type="GO" id="GO:0045214">
    <property type="term" value="P:sarcomere organization"/>
    <property type="evidence" value="ECO:0007669"/>
    <property type="project" value="UniProtKB-ARBA"/>
</dbReference>
<dbReference type="InterPro" id="IPR004009">
    <property type="entry name" value="SH3_Myosin"/>
</dbReference>
<dbReference type="Pfam" id="PF02736">
    <property type="entry name" value="Myosin_N"/>
    <property type="match status" value="1"/>
</dbReference>
<feature type="domain" description="Myosin N-terminal SH3-like" evidence="16">
    <location>
        <begin position="128"/>
        <end position="177"/>
    </location>
</feature>
<dbReference type="Proteomes" id="UP000310200">
    <property type="component" value="Unassembled WGS sequence"/>
</dbReference>
<feature type="region of interest" description="Disordered" evidence="14">
    <location>
        <begin position="2368"/>
        <end position="2415"/>
    </location>
</feature>
<dbReference type="Pfam" id="PF00063">
    <property type="entry name" value="Myosin_head"/>
    <property type="match status" value="5"/>
</dbReference>
<evidence type="ECO:0000256" key="13">
    <source>
        <dbReference type="PROSITE-ProRule" id="PRU00782"/>
    </source>
</evidence>
<dbReference type="FunFam" id="1.20.5.370:FF:000009">
    <property type="entry name" value="Myosin heavy chain, isoform G"/>
    <property type="match status" value="1"/>
</dbReference>
<dbReference type="Gene3D" id="1.20.5.370">
    <property type="match status" value="4"/>
</dbReference>